<evidence type="ECO:0000256" key="11">
    <source>
        <dbReference type="RuleBase" id="RU003750"/>
    </source>
</evidence>
<evidence type="ECO:0000256" key="3">
    <source>
        <dbReference type="ARBA" id="ARBA00022516"/>
    </source>
</evidence>
<dbReference type="AlphaFoldDB" id="U2TK01"/>
<keyword evidence="3" id="KW-0444">Lipid biosynthesis</keyword>
<evidence type="ECO:0000256" key="8">
    <source>
        <dbReference type="ARBA" id="ARBA00023136"/>
    </source>
</evidence>
<proteinExistence type="inferred from homology"/>
<dbReference type="EMBL" id="AWEZ01000064">
    <property type="protein sequence ID" value="ERL06528.1"/>
    <property type="molecule type" value="Genomic_DNA"/>
</dbReference>
<evidence type="ECO:0000313" key="13">
    <source>
        <dbReference type="EMBL" id="ERL06528.1"/>
    </source>
</evidence>
<dbReference type="Proteomes" id="UP000016638">
    <property type="component" value="Unassembled WGS sequence"/>
</dbReference>
<evidence type="ECO:0000256" key="10">
    <source>
        <dbReference type="ARBA" id="ARBA00023264"/>
    </source>
</evidence>
<dbReference type="InterPro" id="IPR048254">
    <property type="entry name" value="CDP_ALCOHOL_P_TRANSF_CS"/>
</dbReference>
<keyword evidence="4 11" id="KW-0808">Transferase</keyword>
<evidence type="ECO:0000256" key="1">
    <source>
        <dbReference type="ARBA" id="ARBA00004141"/>
    </source>
</evidence>
<dbReference type="PROSITE" id="PS00379">
    <property type="entry name" value="CDP_ALCOHOL_P_TRANSF"/>
    <property type="match status" value="1"/>
</dbReference>
<evidence type="ECO:0000256" key="2">
    <source>
        <dbReference type="ARBA" id="ARBA00010441"/>
    </source>
</evidence>
<keyword evidence="6 12" id="KW-1133">Transmembrane helix</keyword>
<dbReference type="STRING" id="1125712.HMPREF1316_1286"/>
<keyword evidence="14" id="KW-1185">Reference proteome</keyword>
<evidence type="ECO:0000256" key="4">
    <source>
        <dbReference type="ARBA" id="ARBA00022679"/>
    </source>
</evidence>
<dbReference type="PANTHER" id="PTHR14269:SF11">
    <property type="entry name" value="CDP-DIACYLGLYCEROL--GLYCEROL-3-PHOSPHATE 3-PHOSPHATIDYLTRANSFERASE"/>
    <property type="match status" value="1"/>
</dbReference>
<dbReference type="InterPro" id="IPR043130">
    <property type="entry name" value="CDP-OH_PTrfase_TM_dom"/>
</dbReference>
<protein>
    <submittedName>
        <fullName evidence="13">CDP-alcohol phosphatidyltransferase</fullName>
    </submittedName>
</protein>
<keyword evidence="8 12" id="KW-0472">Membrane</keyword>
<dbReference type="RefSeq" id="WP_021726982.1">
    <property type="nucleotide sequence ID" value="NZ_AWEZ01000064.1"/>
</dbReference>
<comment type="similarity">
    <text evidence="2 11">Belongs to the CDP-alcohol phosphatidyltransferase class-I family.</text>
</comment>
<evidence type="ECO:0000256" key="6">
    <source>
        <dbReference type="ARBA" id="ARBA00022989"/>
    </source>
</evidence>
<feature type="transmembrane region" description="Helical" evidence="12">
    <location>
        <begin position="209"/>
        <end position="228"/>
    </location>
</feature>
<dbReference type="InterPro" id="IPR000462">
    <property type="entry name" value="CDP-OH_P_trans"/>
</dbReference>
<dbReference type="eggNOG" id="COG0558">
    <property type="taxonomic scope" value="Bacteria"/>
</dbReference>
<name>U2TK01_9ACTN</name>
<keyword evidence="10" id="KW-1208">Phospholipid metabolism</keyword>
<dbReference type="Gene3D" id="1.20.120.1760">
    <property type="match status" value="1"/>
</dbReference>
<dbReference type="PATRIC" id="fig|1125712.3.peg.2052"/>
<dbReference type="GO" id="GO:0016020">
    <property type="term" value="C:membrane"/>
    <property type="evidence" value="ECO:0007669"/>
    <property type="project" value="UniProtKB-SubCell"/>
</dbReference>
<comment type="caution">
    <text evidence="13">The sequence shown here is derived from an EMBL/GenBank/DDBJ whole genome shotgun (WGS) entry which is preliminary data.</text>
</comment>
<evidence type="ECO:0000313" key="14">
    <source>
        <dbReference type="Proteomes" id="UP000016638"/>
    </source>
</evidence>
<dbReference type="GO" id="GO:0016780">
    <property type="term" value="F:phosphotransferase activity, for other substituted phosphate groups"/>
    <property type="evidence" value="ECO:0007669"/>
    <property type="project" value="InterPro"/>
</dbReference>
<accession>U2TK01</accession>
<dbReference type="PANTHER" id="PTHR14269">
    <property type="entry name" value="CDP-DIACYLGLYCEROL--GLYCEROL-3-PHOSPHATE 3-PHOSPHATIDYLTRANSFERASE-RELATED"/>
    <property type="match status" value="1"/>
</dbReference>
<dbReference type="InterPro" id="IPR050324">
    <property type="entry name" value="CDP-alcohol_PTase-I"/>
</dbReference>
<keyword evidence="7" id="KW-0443">Lipid metabolism</keyword>
<evidence type="ECO:0000256" key="5">
    <source>
        <dbReference type="ARBA" id="ARBA00022692"/>
    </source>
</evidence>
<evidence type="ECO:0000256" key="12">
    <source>
        <dbReference type="SAM" id="Phobius"/>
    </source>
</evidence>
<comment type="subcellular location">
    <subcellularLocation>
        <location evidence="1">Membrane</location>
        <topology evidence="1">Multi-pass membrane protein</topology>
    </subcellularLocation>
</comment>
<sequence length="248" mass="26792">MTQVRHGLTHRLSERVMMGVDPSVAGAQAAGTITAPLGTSGNPSHRVLTAANAITMLRLVLTVVFLVLFVRHINRTLALACYAVAAATDFLDGQVARRTQTVSWLGKVMDPVMDRVLLFTGVLALLVTGELPLWTAVFVIGRDVYLLIGGMMLQRYRKRPVDVAYVGKAATAVLMTGFVLMLLKWPPLAALHLVRAVWLPGINGTDSCVGVLFVYLGCVLSFITAVVYTRTGLTIRRKCLESQGGGSR</sequence>
<feature type="transmembrane region" description="Helical" evidence="12">
    <location>
        <begin position="162"/>
        <end position="183"/>
    </location>
</feature>
<reference evidence="13 14" key="1">
    <citation type="submission" date="2013-08" db="EMBL/GenBank/DDBJ databases">
        <authorList>
            <person name="Durkin A.S."/>
            <person name="Haft D.R."/>
            <person name="McCorrison J."/>
            <person name="Torralba M."/>
            <person name="Gillis M."/>
            <person name="Haft D.H."/>
            <person name="Methe B."/>
            <person name="Sutton G."/>
            <person name="Nelson K.E."/>
        </authorList>
    </citation>
    <scope>NUCLEOTIDE SEQUENCE [LARGE SCALE GENOMIC DNA]</scope>
    <source>
        <strain evidence="13 14">F0195</strain>
    </source>
</reference>
<feature type="transmembrane region" description="Helical" evidence="12">
    <location>
        <begin position="47"/>
        <end position="70"/>
    </location>
</feature>
<gene>
    <name evidence="13" type="ORF">HMPREF1316_1286</name>
</gene>
<evidence type="ECO:0000256" key="9">
    <source>
        <dbReference type="ARBA" id="ARBA00023209"/>
    </source>
</evidence>
<dbReference type="GO" id="GO:0046474">
    <property type="term" value="P:glycerophospholipid biosynthetic process"/>
    <property type="evidence" value="ECO:0007669"/>
    <property type="project" value="TreeGrafter"/>
</dbReference>
<keyword evidence="9" id="KW-0594">Phospholipid biosynthesis</keyword>
<evidence type="ECO:0000256" key="7">
    <source>
        <dbReference type="ARBA" id="ARBA00023098"/>
    </source>
</evidence>
<keyword evidence="5 12" id="KW-0812">Transmembrane</keyword>
<organism evidence="13 14">
    <name type="scientific">Olsenella profusa F0195</name>
    <dbReference type="NCBI Taxonomy" id="1125712"/>
    <lineage>
        <taxon>Bacteria</taxon>
        <taxon>Bacillati</taxon>
        <taxon>Actinomycetota</taxon>
        <taxon>Coriobacteriia</taxon>
        <taxon>Coriobacteriales</taxon>
        <taxon>Atopobiaceae</taxon>
        <taxon>Olsenella</taxon>
    </lineage>
</organism>
<feature type="transmembrane region" description="Helical" evidence="12">
    <location>
        <begin position="116"/>
        <end position="141"/>
    </location>
</feature>
<dbReference type="Pfam" id="PF01066">
    <property type="entry name" value="CDP-OH_P_transf"/>
    <property type="match status" value="1"/>
</dbReference>